<accession>A0ABQ9URQ2</accession>
<proteinExistence type="predicted"/>
<feature type="non-terminal residue" evidence="1">
    <location>
        <position position="1"/>
    </location>
</feature>
<evidence type="ECO:0000313" key="1">
    <source>
        <dbReference type="EMBL" id="KAK2099751.1"/>
    </source>
</evidence>
<protein>
    <submittedName>
        <fullName evidence="1">Uncharacterized protein</fullName>
    </submittedName>
</protein>
<evidence type="ECO:0000313" key="2">
    <source>
        <dbReference type="Proteomes" id="UP001266305"/>
    </source>
</evidence>
<dbReference type="EMBL" id="JASSZA010000010">
    <property type="protein sequence ID" value="KAK2099751.1"/>
    <property type="molecule type" value="Genomic_DNA"/>
</dbReference>
<dbReference type="Proteomes" id="UP001266305">
    <property type="component" value="Unassembled WGS sequence"/>
</dbReference>
<gene>
    <name evidence="1" type="ORF">P7K49_021099</name>
</gene>
<name>A0ABQ9URQ2_SAGOE</name>
<reference evidence="1 2" key="1">
    <citation type="submission" date="2023-05" db="EMBL/GenBank/DDBJ databases">
        <title>B98-5 Cell Line De Novo Hybrid Assembly: An Optical Mapping Approach.</title>
        <authorList>
            <person name="Kananen K."/>
            <person name="Auerbach J.A."/>
            <person name="Kautto E."/>
            <person name="Blachly J.S."/>
        </authorList>
    </citation>
    <scope>NUCLEOTIDE SEQUENCE [LARGE SCALE GENOMIC DNA]</scope>
    <source>
        <strain evidence="1">B95-8</strain>
        <tissue evidence="1">Cell line</tissue>
    </source>
</reference>
<comment type="caution">
    <text evidence="1">The sequence shown here is derived from an EMBL/GenBank/DDBJ whole genome shotgun (WGS) entry which is preliminary data.</text>
</comment>
<sequence>AVEIKGGYAHVAMLGKQGVVKNELVMVCGVDLRASGKEIILVGAEQKVEEK</sequence>
<organism evidence="1 2">
    <name type="scientific">Saguinus oedipus</name>
    <name type="common">Cotton-top tamarin</name>
    <name type="synonym">Oedipomidas oedipus</name>
    <dbReference type="NCBI Taxonomy" id="9490"/>
    <lineage>
        <taxon>Eukaryota</taxon>
        <taxon>Metazoa</taxon>
        <taxon>Chordata</taxon>
        <taxon>Craniata</taxon>
        <taxon>Vertebrata</taxon>
        <taxon>Euteleostomi</taxon>
        <taxon>Mammalia</taxon>
        <taxon>Eutheria</taxon>
        <taxon>Euarchontoglires</taxon>
        <taxon>Primates</taxon>
        <taxon>Haplorrhini</taxon>
        <taxon>Platyrrhini</taxon>
        <taxon>Cebidae</taxon>
        <taxon>Callitrichinae</taxon>
        <taxon>Saguinus</taxon>
    </lineage>
</organism>
<keyword evidence="2" id="KW-1185">Reference proteome</keyword>